<evidence type="ECO:0000313" key="5">
    <source>
        <dbReference type="Proteomes" id="UP000434957"/>
    </source>
</evidence>
<evidence type="ECO:0000313" key="6">
    <source>
        <dbReference type="Proteomes" id="UP000435112"/>
    </source>
</evidence>
<evidence type="ECO:0000313" key="2">
    <source>
        <dbReference type="EMBL" id="KAE8975527.1"/>
    </source>
</evidence>
<evidence type="ECO:0000313" key="1">
    <source>
        <dbReference type="EMBL" id="KAE8973564.1"/>
    </source>
</evidence>
<keyword evidence="5" id="KW-1185">Reference proteome</keyword>
<comment type="caution">
    <text evidence="2">The sequence shown here is derived from an EMBL/GenBank/DDBJ whole genome shotgun (WGS) entry which is preliminary data.</text>
</comment>
<gene>
    <name evidence="2" type="ORF">PR001_g25676</name>
    <name evidence="1" type="ORF">PR002_g26164</name>
    <name evidence="3" type="ORF">PR003_g28740</name>
</gene>
<dbReference type="Proteomes" id="UP000434957">
    <property type="component" value="Unassembled WGS sequence"/>
</dbReference>
<evidence type="ECO:0000313" key="4">
    <source>
        <dbReference type="Proteomes" id="UP000429607"/>
    </source>
</evidence>
<dbReference type="Proteomes" id="UP000429607">
    <property type="component" value="Unassembled WGS sequence"/>
</dbReference>
<sequence>MTTTSYELRRLRMGNCDDGFGLYLRDEVACEATHTVRGGARVTRQRTLASSSAKVSGDRKKATPRFLRVDVVERCLQGRVLEVGVPSADPRVRGREVEHHGVEQEICVDKPTPKQRDC</sequence>
<dbReference type="EMBL" id="QXFU01003672">
    <property type="protein sequence ID" value="KAE8973564.1"/>
    <property type="molecule type" value="Genomic_DNA"/>
</dbReference>
<dbReference type="AlphaFoldDB" id="A0A6A3I183"/>
<dbReference type="EMBL" id="QXFT01004495">
    <property type="protein sequence ID" value="KAE9277619.1"/>
    <property type="molecule type" value="Genomic_DNA"/>
</dbReference>
<dbReference type="Proteomes" id="UP000435112">
    <property type="component" value="Unassembled WGS sequence"/>
</dbReference>
<dbReference type="EMBL" id="QXFV01003581">
    <property type="protein sequence ID" value="KAE8975527.1"/>
    <property type="molecule type" value="Genomic_DNA"/>
</dbReference>
<organism evidence="2 4">
    <name type="scientific">Phytophthora rubi</name>
    <dbReference type="NCBI Taxonomy" id="129364"/>
    <lineage>
        <taxon>Eukaryota</taxon>
        <taxon>Sar</taxon>
        <taxon>Stramenopiles</taxon>
        <taxon>Oomycota</taxon>
        <taxon>Peronosporomycetes</taxon>
        <taxon>Peronosporales</taxon>
        <taxon>Peronosporaceae</taxon>
        <taxon>Phytophthora</taxon>
    </lineage>
</organism>
<proteinExistence type="predicted"/>
<evidence type="ECO:0000313" key="3">
    <source>
        <dbReference type="EMBL" id="KAE9277619.1"/>
    </source>
</evidence>
<reference evidence="4 6" key="1">
    <citation type="submission" date="2018-09" db="EMBL/GenBank/DDBJ databases">
        <title>Genomic investigation of the strawberry pathogen Phytophthora fragariae indicates pathogenicity is determined by transcriptional variation in three key races.</title>
        <authorList>
            <person name="Adams T.M."/>
            <person name="Armitage A.D."/>
            <person name="Sobczyk M.K."/>
            <person name="Bates H.J."/>
            <person name="Dunwell J.M."/>
            <person name="Nellist C.F."/>
            <person name="Harrison R.J."/>
        </authorList>
    </citation>
    <scope>NUCLEOTIDE SEQUENCE [LARGE SCALE GENOMIC DNA]</scope>
    <source>
        <strain evidence="2 4">SCRP249</strain>
        <strain evidence="1 6">SCRP324</strain>
        <strain evidence="3 5">SCRP333</strain>
    </source>
</reference>
<name>A0A6A3I183_9STRA</name>
<accession>A0A6A3I183</accession>
<protein>
    <submittedName>
        <fullName evidence="2">Uncharacterized protein</fullName>
    </submittedName>
</protein>